<sequence length="125" mass="12737">PKAVLADDKSGEDEVDAGVRRRRRGSDATFDSVDDDSESDEEPEPSQPAGQVAGQRQSAVAVNGAYSEDGTPGVAVISPAAPYDAGVVAPTSVTVVDSSPTTDANQDQCRPEAAAAVAPFGLPPR</sequence>
<reference evidence="2" key="1">
    <citation type="submission" date="2015-09" db="EMBL/GenBank/DDBJ databases">
        <title>De novo assembly of Pectinophora gossypiella (Pink Bollworm) gut transcriptome.</title>
        <authorList>
            <person name="Tassone E.E."/>
        </authorList>
    </citation>
    <scope>NUCLEOTIDE SEQUENCE</scope>
</reference>
<gene>
    <name evidence="2" type="ORF">g.16489</name>
</gene>
<organism evidence="2">
    <name type="scientific">Pectinophora gossypiella</name>
    <name type="common">Cotton pink bollworm</name>
    <name type="synonym">Depressaria gossypiella</name>
    <dbReference type="NCBI Taxonomy" id="13191"/>
    <lineage>
        <taxon>Eukaryota</taxon>
        <taxon>Metazoa</taxon>
        <taxon>Ecdysozoa</taxon>
        <taxon>Arthropoda</taxon>
        <taxon>Hexapoda</taxon>
        <taxon>Insecta</taxon>
        <taxon>Pterygota</taxon>
        <taxon>Neoptera</taxon>
        <taxon>Endopterygota</taxon>
        <taxon>Lepidoptera</taxon>
        <taxon>Glossata</taxon>
        <taxon>Ditrysia</taxon>
        <taxon>Gelechioidea</taxon>
        <taxon>Gelechiidae</taxon>
        <taxon>Apatetrinae</taxon>
        <taxon>Pectinophora</taxon>
    </lineage>
</organism>
<feature type="non-terminal residue" evidence="2">
    <location>
        <position position="1"/>
    </location>
</feature>
<proteinExistence type="predicted"/>
<feature type="compositionally biased region" description="Acidic residues" evidence="1">
    <location>
        <begin position="32"/>
        <end position="44"/>
    </location>
</feature>
<feature type="non-terminal residue" evidence="2">
    <location>
        <position position="125"/>
    </location>
</feature>
<feature type="region of interest" description="Disordered" evidence="1">
    <location>
        <begin position="97"/>
        <end position="125"/>
    </location>
</feature>
<evidence type="ECO:0000256" key="1">
    <source>
        <dbReference type="SAM" id="MobiDB-lite"/>
    </source>
</evidence>
<name>A0A1E1WGV2_PECGO</name>
<protein>
    <submittedName>
        <fullName evidence="2">Uncharacterized protein</fullName>
    </submittedName>
</protein>
<accession>A0A1E1WGV2</accession>
<dbReference type="AlphaFoldDB" id="A0A1E1WGV2"/>
<feature type="region of interest" description="Disordered" evidence="1">
    <location>
        <begin position="1"/>
        <end position="72"/>
    </location>
</feature>
<evidence type="ECO:0000313" key="2">
    <source>
        <dbReference type="EMBL" id="JAT86212.1"/>
    </source>
</evidence>
<dbReference type="EMBL" id="GDQN01004842">
    <property type="protein sequence ID" value="JAT86212.1"/>
    <property type="molecule type" value="Transcribed_RNA"/>
</dbReference>
<dbReference type="OrthoDB" id="416618at2759"/>